<feature type="domain" description="STAS" evidence="1">
    <location>
        <begin position="5"/>
        <end position="103"/>
    </location>
</feature>
<dbReference type="SUPFAM" id="SSF52091">
    <property type="entry name" value="SpoIIaa-like"/>
    <property type="match status" value="1"/>
</dbReference>
<dbReference type="Pfam" id="PF13466">
    <property type="entry name" value="STAS_2"/>
    <property type="match status" value="1"/>
</dbReference>
<evidence type="ECO:0000259" key="1">
    <source>
        <dbReference type="PROSITE" id="PS50801"/>
    </source>
</evidence>
<proteinExistence type="predicted"/>
<organism evidence="2 3">
    <name type="scientific">Novosphingobium clariflavum</name>
    <dbReference type="NCBI Taxonomy" id="2029884"/>
    <lineage>
        <taxon>Bacteria</taxon>
        <taxon>Pseudomonadati</taxon>
        <taxon>Pseudomonadota</taxon>
        <taxon>Alphaproteobacteria</taxon>
        <taxon>Sphingomonadales</taxon>
        <taxon>Sphingomonadaceae</taxon>
        <taxon>Novosphingobium</taxon>
    </lineage>
</organism>
<comment type="caution">
    <text evidence="2">The sequence shown here is derived from an EMBL/GenBank/DDBJ whole genome shotgun (WGS) entry which is preliminary data.</text>
</comment>
<dbReference type="PROSITE" id="PS50801">
    <property type="entry name" value="STAS"/>
    <property type="match status" value="1"/>
</dbReference>
<dbReference type="InterPro" id="IPR058548">
    <property type="entry name" value="MlaB-like_STAS"/>
</dbReference>
<name>A0ABV6S7U7_9SPHN</name>
<evidence type="ECO:0000313" key="2">
    <source>
        <dbReference type="EMBL" id="MFC0684173.1"/>
    </source>
</evidence>
<keyword evidence="3" id="KW-1185">Reference proteome</keyword>
<dbReference type="Gene3D" id="3.30.750.24">
    <property type="entry name" value="STAS domain"/>
    <property type="match status" value="1"/>
</dbReference>
<dbReference type="EMBL" id="JBHLTM010000026">
    <property type="protein sequence ID" value="MFC0684173.1"/>
    <property type="molecule type" value="Genomic_DNA"/>
</dbReference>
<dbReference type="RefSeq" id="WP_267218217.1">
    <property type="nucleotide sequence ID" value="NZ_JAPCWC010000001.1"/>
</dbReference>
<accession>A0ABV6S7U7</accession>
<evidence type="ECO:0000313" key="3">
    <source>
        <dbReference type="Proteomes" id="UP001589858"/>
    </source>
</evidence>
<gene>
    <name evidence="2" type="ORF">ACFFF8_06170</name>
</gene>
<dbReference type="InterPro" id="IPR002645">
    <property type="entry name" value="STAS_dom"/>
</dbReference>
<dbReference type="InterPro" id="IPR036513">
    <property type="entry name" value="STAS_dom_sf"/>
</dbReference>
<reference evidence="2 3" key="1">
    <citation type="submission" date="2024-09" db="EMBL/GenBank/DDBJ databases">
        <authorList>
            <person name="Sun Q."/>
            <person name="Mori K."/>
        </authorList>
    </citation>
    <scope>NUCLEOTIDE SEQUENCE [LARGE SCALE GENOMIC DNA]</scope>
    <source>
        <strain evidence="2 3">CICC 11035S</strain>
    </source>
</reference>
<protein>
    <submittedName>
        <fullName evidence="2">STAS domain-containing protein</fullName>
    </submittedName>
</protein>
<sequence length="103" mass="11359">MQQAITVPSSVTVRSAHEFVQAILAGFENNEDAVLDVSAVVEADLAFVEILYAAREQWARAGRELRLVAPVTEPVVALLRRAGFLAEPTPQDIDFWFHGDLPQ</sequence>
<dbReference type="Proteomes" id="UP001589858">
    <property type="component" value="Unassembled WGS sequence"/>
</dbReference>